<feature type="compositionally biased region" description="Basic residues" evidence="1">
    <location>
        <begin position="76"/>
        <end position="85"/>
    </location>
</feature>
<feature type="compositionally biased region" description="Low complexity" evidence="1">
    <location>
        <begin position="10"/>
        <end position="29"/>
    </location>
</feature>
<accession>A0A1X6NSD4</accession>
<name>A0A1X6NSD4_PORUM</name>
<feature type="region of interest" description="Disordered" evidence="1">
    <location>
        <begin position="1"/>
        <end position="110"/>
    </location>
</feature>
<sequence length="203" mass="22512">MPLCWPVVDGPLASRSRAARPPSSGAGARRPTETPWRPVARRARRARRDPPRQVRARGRARRAPLTAHRVGVPRTRATRVRRSWRPHPLTADRHCERRPPTSRAPAPPAPSIPWVGRCGCGHRQGATYRFGSRCSPRAPLYVYARARCSRLLLPQRPRTRTLVARGAGSGGHPSTTDAAVTCPRDCHAPARPGLWRRVPSCMP</sequence>
<evidence type="ECO:0000313" key="2">
    <source>
        <dbReference type="EMBL" id="OSX71524.1"/>
    </source>
</evidence>
<proteinExistence type="predicted"/>
<feature type="compositionally biased region" description="Basic and acidic residues" evidence="1">
    <location>
        <begin position="90"/>
        <end position="99"/>
    </location>
</feature>
<keyword evidence="3" id="KW-1185">Reference proteome</keyword>
<protein>
    <submittedName>
        <fullName evidence="2">Uncharacterized protein</fullName>
    </submittedName>
</protein>
<evidence type="ECO:0000313" key="3">
    <source>
        <dbReference type="Proteomes" id="UP000218209"/>
    </source>
</evidence>
<dbReference type="EMBL" id="KV919127">
    <property type="protein sequence ID" value="OSX71524.1"/>
    <property type="molecule type" value="Genomic_DNA"/>
</dbReference>
<reference evidence="2 3" key="1">
    <citation type="submission" date="2017-03" db="EMBL/GenBank/DDBJ databases">
        <title>WGS assembly of Porphyra umbilicalis.</title>
        <authorList>
            <person name="Brawley S.H."/>
            <person name="Blouin N.A."/>
            <person name="Ficko-Blean E."/>
            <person name="Wheeler G.L."/>
            <person name="Lohr M."/>
            <person name="Goodson H.V."/>
            <person name="Jenkins J.W."/>
            <person name="Blaby-Haas C.E."/>
            <person name="Helliwell K.E."/>
            <person name="Chan C."/>
            <person name="Marriage T."/>
            <person name="Bhattacharya D."/>
            <person name="Klein A.S."/>
            <person name="Badis Y."/>
            <person name="Brodie J."/>
            <person name="Cao Y."/>
            <person name="Collen J."/>
            <person name="Dittami S.M."/>
            <person name="Gachon C.M."/>
            <person name="Green B.R."/>
            <person name="Karpowicz S."/>
            <person name="Kim J.W."/>
            <person name="Kudahl U."/>
            <person name="Lin S."/>
            <person name="Michel G."/>
            <person name="Mittag M."/>
            <person name="Olson B.J."/>
            <person name="Pangilinan J."/>
            <person name="Peng Y."/>
            <person name="Qiu H."/>
            <person name="Shu S."/>
            <person name="Singer J.T."/>
            <person name="Smith A.G."/>
            <person name="Sprecher B.N."/>
            <person name="Wagner V."/>
            <person name="Wang W."/>
            <person name="Wang Z.-Y."/>
            <person name="Yan J."/>
            <person name="Yarish C."/>
            <person name="Zoeuner-Riek S."/>
            <person name="Zhuang Y."/>
            <person name="Zou Y."/>
            <person name="Lindquist E.A."/>
            <person name="Grimwood J."/>
            <person name="Barry K."/>
            <person name="Rokhsar D.S."/>
            <person name="Schmutz J."/>
            <person name="Stiller J.W."/>
            <person name="Grossman A.R."/>
            <person name="Prochnik S.E."/>
        </authorList>
    </citation>
    <scope>NUCLEOTIDE SEQUENCE [LARGE SCALE GENOMIC DNA]</scope>
    <source>
        <strain evidence="2">4086291</strain>
    </source>
</reference>
<gene>
    <name evidence="2" type="ORF">BU14_0524s0008</name>
</gene>
<evidence type="ECO:0000256" key="1">
    <source>
        <dbReference type="SAM" id="MobiDB-lite"/>
    </source>
</evidence>
<organism evidence="2 3">
    <name type="scientific">Porphyra umbilicalis</name>
    <name type="common">Purple laver</name>
    <name type="synonym">Red alga</name>
    <dbReference type="NCBI Taxonomy" id="2786"/>
    <lineage>
        <taxon>Eukaryota</taxon>
        <taxon>Rhodophyta</taxon>
        <taxon>Bangiophyceae</taxon>
        <taxon>Bangiales</taxon>
        <taxon>Bangiaceae</taxon>
        <taxon>Porphyra</taxon>
    </lineage>
</organism>
<dbReference type="AlphaFoldDB" id="A0A1X6NSD4"/>
<dbReference type="Proteomes" id="UP000218209">
    <property type="component" value="Unassembled WGS sequence"/>
</dbReference>